<proteinExistence type="predicted"/>
<feature type="chain" id="PRO_5035426319" evidence="1">
    <location>
        <begin position="21"/>
        <end position="194"/>
    </location>
</feature>
<organism evidence="2 3">
    <name type="scientific">Paraphoma chrysanthemicola</name>
    <dbReference type="NCBI Taxonomy" id="798071"/>
    <lineage>
        <taxon>Eukaryota</taxon>
        <taxon>Fungi</taxon>
        <taxon>Dikarya</taxon>
        <taxon>Ascomycota</taxon>
        <taxon>Pezizomycotina</taxon>
        <taxon>Dothideomycetes</taxon>
        <taxon>Pleosporomycetidae</taxon>
        <taxon>Pleosporales</taxon>
        <taxon>Pleosporineae</taxon>
        <taxon>Phaeosphaeriaceae</taxon>
        <taxon>Paraphoma</taxon>
    </lineage>
</organism>
<comment type="caution">
    <text evidence="2">The sequence shown here is derived from an EMBL/GenBank/DDBJ whole genome shotgun (WGS) entry which is preliminary data.</text>
</comment>
<sequence>MQFTPTSVAAILALTSTSLAAPFTPRQSPLQAFQVTSVGVGTPSGRPESYPWASITASVTDPNEINFGPSEADGKDVIVPAGSKGINCVAKYFVRYPAEPPTGRTWPCDPVEKGYWTMQVLPGTSGSYASGDFKLKFTHVADSLYLGKQYTASFVAEGGFKVGDNLSGSCGGSGVCGWGLAPGKSPVEIVPTKV</sequence>
<dbReference type="EMBL" id="JAGMVJ010000005">
    <property type="protein sequence ID" value="KAH7090590.1"/>
    <property type="molecule type" value="Genomic_DNA"/>
</dbReference>
<gene>
    <name evidence="2" type="ORF">FB567DRAFT_295740</name>
</gene>
<evidence type="ECO:0000313" key="2">
    <source>
        <dbReference type="EMBL" id="KAH7090590.1"/>
    </source>
</evidence>
<evidence type="ECO:0000256" key="1">
    <source>
        <dbReference type="SAM" id="SignalP"/>
    </source>
</evidence>
<keyword evidence="3" id="KW-1185">Reference proteome</keyword>
<protein>
    <submittedName>
        <fullName evidence="2">Cell death in tomato 1</fullName>
    </submittedName>
</protein>
<dbReference type="AlphaFoldDB" id="A0A8K0RBD2"/>
<dbReference type="Proteomes" id="UP000813461">
    <property type="component" value="Unassembled WGS sequence"/>
</dbReference>
<accession>A0A8K0RBD2</accession>
<dbReference type="OrthoDB" id="5226619at2759"/>
<feature type="signal peptide" evidence="1">
    <location>
        <begin position="1"/>
        <end position="20"/>
    </location>
</feature>
<evidence type="ECO:0000313" key="3">
    <source>
        <dbReference type="Proteomes" id="UP000813461"/>
    </source>
</evidence>
<keyword evidence="1" id="KW-0732">Signal</keyword>
<name>A0A8K0RBD2_9PLEO</name>
<reference evidence="2" key="1">
    <citation type="journal article" date="2021" name="Nat. Commun.">
        <title>Genetic determinants of endophytism in the Arabidopsis root mycobiome.</title>
        <authorList>
            <person name="Mesny F."/>
            <person name="Miyauchi S."/>
            <person name="Thiergart T."/>
            <person name="Pickel B."/>
            <person name="Atanasova L."/>
            <person name="Karlsson M."/>
            <person name="Huettel B."/>
            <person name="Barry K.W."/>
            <person name="Haridas S."/>
            <person name="Chen C."/>
            <person name="Bauer D."/>
            <person name="Andreopoulos W."/>
            <person name="Pangilinan J."/>
            <person name="LaButti K."/>
            <person name="Riley R."/>
            <person name="Lipzen A."/>
            <person name="Clum A."/>
            <person name="Drula E."/>
            <person name="Henrissat B."/>
            <person name="Kohler A."/>
            <person name="Grigoriev I.V."/>
            <person name="Martin F.M."/>
            <person name="Hacquard S."/>
        </authorList>
    </citation>
    <scope>NUCLEOTIDE SEQUENCE</scope>
    <source>
        <strain evidence="2">MPI-SDFR-AT-0120</strain>
    </source>
</reference>